<reference evidence="1 2" key="1">
    <citation type="submission" date="2016-10" db="EMBL/GenBank/DDBJ databases">
        <authorList>
            <person name="de Groot N.N."/>
        </authorList>
    </citation>
    <scope>NUCLEOTIDE SEQUENCE [LARGE SCALE GENOMIC DNA]</scope>
    <source>
        <strain evidence="1 2">DSM 26000</strain>
    </source>
</reference>
<protein>
    <submittedName>
        <fullName evidence="1">Uncharacterized protein</fullName>
    </submittedName>
</protein>
<gene>
    <name evidence="1" type="ORF">SAMN05443292_1494</name>
</gene>
<keyword evidence="2" id="KW-1185">Reference proteome</keyword>
<dbReference type="RefSeq" id="WP_090079491.1">
    <property type="nucleotide sequence ID" value="NZ_FOQT01000002.1"/>
</dbReference>
<accession>A0A1I3FMY7</accession>
<dbReference type="EMBL" id="FOQT01000002">
    <property type="protein sequence ID" value="SFI12593.1"/>
    <property type="molecule type" value="Genomic_DNA"/>
</dbReference>
<dbReference type="Proteomes" id="UP000198931">
    <property type="component" value="Unassembled WGS sequence"/>
</dbReference>
<name>A0A1I3FMY7_9FLAO</name>
<dbReference type="STRING" id="1125876.SAMN05443292_1494"/>
<proteinExistence type="predicted"/>
<sequence>MKSKIYSYLHKNTNIMYKKSLLLLTLMIITGVNAQVIIGNSTGGAEADKSAVLLEFASGKNKGIIVPYVRILPTIANGLVGGTIVLDASLPALTPGTNSRVKFYAGADGWKDLSGQDANLVSTDPLKENYMASQPALSIIEGASTKAIIGDLPLLPSNADGVLVLNSTKKAMVLPIVADVQNITSPSPGMLVYVNKSGAKRLAVYNGSKWSFWKS</sequence>
<evidence type="ECO:0000313" key="2">
    <source>
        <dbReference type="Proteomes" id="UP000198931"/>
    </source>
</evidence>
<evidence type="ECO:0000313" key="1">
    <source>
        <dbReference type="EMBL" id="SFI12593.1"/>
    </source>
</evidence>
<dbReference type="AlphaFoldDB" id="A0A1I3FMY7"/>
<dbReference type="OrthoDB" id="705292at2"/>
<organism evidence="1 2">
    <name type="scientific">Halpernia frigidisoli</name>
    <dbReference type="NCBI Taxonomy" id="1125876"/>
    <lineage>
        <taxon>Bacteria</taxon>
        <taxon>Pseudomonadati</taxon>
        <taxon>Bacteroidota</taxon>
        <taxon>Flavobacteriia</taxon>
        <taxon>Flavobacteriales</taxon>
        <taxon>Weeksellaceae</taxon>
        <taxon>Chryseobacterium group</taxon>
        <taxon>Halpernia</taxon>
    </lineage>
</organism>